<keyword evidence="1" id="KW-0648">Protein biosynthesis</keyword>
<dbReference type="Pfam" id="PF00647">
    <property type="entry name" value="EF1G"/>
    <property type="match status" value="1"/>
</dbReference>
<dbReference type="InterPro" id="IPR050802">
    <property type="entry name" value="EF-GSTs"/>
</dbReference>
<dbReference type="AlphaFoldDB" id="A0A068S3H0"/>
<dbReference type="EMBL" id="CBTN010000032">
    <property type="protein sequence ID" value="CDH55791.1"/>
    <property type="molecule type" value="Genomic_DNA"/>
</dbReference>
<dbReference type="PROSITE" id="PS50040">
    <property type="entry name" value="EF1G_C"/>
    <property type="match status" value="1"/>
</dbReference>
<dbReference type="VEuPathDB" id="FungiDB:LCOR_06902.1"/>
<keyword evidence="1" id="KW-0251">Elongation factor</keyword>
<dbReference type="Proteomes" id="UP000027586">
    <property type="component" value="Unassembled WGS sequence"/>
</dbReference>
<name>A0A068S3H0_9FUNG</name>
<dbReference type="PANTHER" id="PTHR43986">
    <property type="entry name" value="ELONGATION FACTOR 1-GAMMA"/>
    <property type="match status" value="1"/>
</dbReference>
<reference evidence="3" key="1">
    <citation type="submission" date="2013-08" db="EMBL/GenBank/DDBJ databases">
        <title>Gene expansion shapes genome architecture in the human pathogen Lichtheimia corymbifera: an evolutionary genomics analysis in the ancient terrestrial Mucorales (Mucoromycotina).</title>
        <authorList>
            <person name="Schwartze V.U."/>
            <person name="Winter S."/>
            <person name="Shelest E."/>
            <person name="Marcet-Houben M."/>
            <person name="Horn F."/>
            <person name="Wehner S."/>
            <person name="Hoffmann K."/>
            <person name="Riege K."/>
            <person name="Sammeth M."/>
            <person name="Nowrousian M."/>
            <person name="Valiante V."/>
            <person name="Linde J."/>
            <person name="Jacobsen I.D."/>
            <person name="Marz M."/>
            <person name="Brakhage A.A."/>
            <person name="Gabaldon T."/>
            <person name="Bocker S."/>
            <person name="Voigt K."/>
        </authorList>
    </citation>
    <scope>NUCLEOTIDE SEQUENCE [LARGE SCALE GENOMIC DNA]</scope>
    <source>
        <strain evidence="3">FSU 9682</strain>
    </source>
</reference>
<keyword evidence="4" id="KW-1185">Reference proteome</keyword>
<dbReference type="GO" id="GO:0003746">
    <property type="term" value="F:translation elongation factor activity"/>
    <property type="evidence" value="ECO:0007669"/>
    <property type="project" value="UniProtKB-UniRule"/>
</dbReference>
<evidence type="ECO:0000259" key="2">
    <source>
        <dbReference type="PROSITE" id="PS50040"/>
    </source>
</evidence>
<dbReference type="Gene3D" id="3.30.70.1010">
    <property type="entry name" value="Translation elongation factor EF1B, gamma chain, conserved domain"/>
    <property type="match status" value="1"/>
</dbReference>
<proteinExistence type="predicted"/>
<dbReference type="GO" id="GO:0005634">
    <property type="term" value="C:nucleus"/>
    <property type="evidence" value="ECO:0007669"/>
    <property type="project" value="TreeGrafter"/>
</dbReference>
<dbReference type="OrthoDB" id="249703at2759"/>
<evidence type="ECO:0000313" key="3">
    <source>
        <dbReference type="EMBL" id="CDH55791.1"/>
    </source>
</evidence>
<dbReference type="PANTHER" id="PTHR43986:SF1">
    <property type="entry name" value="ELONGATION FACTOR 1-GAMMA"/>
    <property type="match status" value="1"/>
</dbReference>
<protein>
    <submittedName>
        <fullName evidence="3">Cam1p</fullName>
    </submittedName>
</protein>
<dbReference type="SMART" id="SM01183">
    <property type="entry name" value="EF1G"/>
    <property type="match status" value="1"/>
</dbReference>
<dbReference type="GO" id="GO:0005737">
    <property type="term" value="C:cytoplasm"/>
    <property type="evidence" value="ECO:0007669"/>
    <property type="project" value="TreeGrafter"/>
</dbReference>
<dbReference type="SUPFAM" id="SSF89942">
    <property type="entry name" value="eEF1-gamma domain"/>
    <property type="match status" value="1"/>
</dbReference>
<dbReference type="InterPro" id="IPR036433">
    <property type="entry name" value="EF1B_G_C_sf"/>
</dbReference>
<organism evidence="3 4">
    <name type="scientific">Lichtheimia corymbifera JMRC:FSU:9682</name>
    <dbReference type="NCBI Taxonomy" id="1263082"/>
    <lineage>
        <taxon>Eukaryota</taxon>
        <taxon>Fungi</taxon>
        <taxon>Fungi incertae sedis</taxon>
        <taxon>Mucoromycota</taxon>
        <taxon>Mucoromycotina</taxon>
        <taxon>Mucoromycetes</taxon>
        <taxon>Mucorales</taxon>
        <taxon>Lichtheimiaceae</taxon>
        <taxon>Lichtheimia</taxon>
    </lineage>
</organism>
<comment type="caution">
    <text evidence="3">The sequence shown here is derived from an EMBL/GenBank/DDBJ whole genome shotgun (WGS) entry which is preliminary data.</text>
</comment>
<dbReference type="InterPro" id="IPR001662">
    <property type="entry name" value="EF1B_G_C"/>
</dbReference>
<evidence type="ECO:0000256" key="1">
    <source>
        <dbReference type="PROSITE-ProRule" id="PRU00519"/>
    </source>
</evidence>
<evidence type="ECO:0000313" key="4">
    <source>
        <dbReference type="Proteomes" id="UP000027586"/>
    </source>
</evidence>
<sequence>MKWFWEHFDPQGWSIWKATYKYNDELTLVFMSNNLIGGFFARLERARKYAFASMVVTGTNNNNAISGYFIIRGQEVPYEIYDAAAYDSYDFVKIEPSQYEEKKGPCHATRSTSKYMAWEVDGIAGGKTFK</sequence>
<accession>A0A068S3H0</accession>
<gene>
    <name evidence="3" type="ORF">LCOR_06902.1</name>
</gene>
<feature type="domain" description="EF-1-gamma C-terminal" evidence="2">
    <location>
        <begin position="1"/>
        <end position="130"/>
    </location>
</feature>